<gene>
    <name evidence="5" type="ORF">H9729_01260</name>
</gene>
<dbReference type="InterPro" id="IPR001940">
    <property type="entry name" value="Peptidase_S1C"/>
</dbReference>
<proteinExistence type="inferred from homology"/>
<dbReference type="GO" id="GO:0004252">
    <property type="term" value="F:serine-type endopeptidase activity"/>
    <property type="evidence" value="ECO:0007669"/>
    <property type="project" value="InterPro"/>
</dbReference>
<reference evidence="5" key="1">
    <citation type="journal article" date="2021" name="PeerJ">
        <title>Extensive microbial diversity within the chicken gut microbiome revealed by metagenomics and culture.</title>
        <authorList>
            <person name="Gilroy R."/>
            <person name="Ravi A."/>
            <person name="Getino M."/>
            <person name="Pursley I."/>
            <person name="Horton D.L."/>
            <person name="Alikhan N.F."/>
            <person name="Baker D."/>
            <person name="Gharbi K."/>
            <person name="Hall N."/>
            <person name="Watson M."/>
            <person name="Adriaenssens E.M."/>
            <person name="Foster-Nyarko E."/>
            <person name="Jarju S."/>
            <person name="Secka A."/>
            <person name="Antonio M."/>
            <person name="Oren A."/>
            <person name="Chaudhuri R.R."/>
            <person name="La Ragione R."/>
            <person name="Hildebrand F."/>
            <person name="Pallen M.J."/>
        </authorList>
    </citation>
    <scope>NUCLEOTIDE SEQUENCE</scope>
    <source>
        <strain evidence="5">1345</strain>
    </source>
</reference>
<feature type="chain" id="PRO_5038671510" evidence="4">
    <location>
        <begin position="25"/>
        <end position="487"/>
    </location>
</feature>
<reference evidence="5" key="2">
    <citation type="submission" date="2021-04" db="EMBL/GenBank/DDBJ databases">
        <authorList>
            <person name="Gilroy R."/>
        </authorList>
    </citation>
    <scope>NUCLEOTIDE SEQUENCE</scope>
    <source>
        <strain evidence="5">1345</strain>
    </source>
</reference>
<sequence>MRKAMKWLVTVLAVLMLSCAFVLTGCGRQASVVSIERAESRGSDEVFTVTYSDGSTTELVISGGEDGQDVTAEDLWQTYIEKTGDDITYEEFLEKYLTIESGDNSAVIGKTLLSSMKVYTEFVEQTIVSGGFGQISRQEGVYIYTGGAVIYSMGEEYSYILTNYHVVYNADASGGNADGNENGDNIARRITCYLYGSEGEPSSTNSRDDYGYTLYDYGDYAIDCEYVGGSVAADIAVLRAETQDILAVNEDACAVALADGYEVGDTAYTIGNPENEGISVTQGIVSVDNEYITLDIDGTARQYRSIRIDTPLYQGNSGGGLFNVSGELIGIANAGNGSEENINFAIPLPIVTGVADNIIHFYEDGDDSTSGLYTVDFTASSAISSQNSKYVYDSSSGSGRIVEEAVLGAVRGIAEELGLETGDIIQSFVLTRDGESTEYAIERTFDISDLLYTFRPGDTVYVNYKRDSQPLKSAEYTIAEGDFVSVA</sequence>
<dbReference type="SUPFAM" id="SSF50494">
    <property type="entry name" value="Trypsin-like serine proteases"/>
    <property type="match status" value="1"/>
</dbReference>
<dbReference type="PANTHER" id="PTHR43343:SF3">
    <property type="entry name" value="PROTEASE DO-LIKE 8, CHLOROPLASTIC"/>
    <property type="match status" value="1"/>
</dbReference>
<evidence type="ECO:0000256" key="2">
    <source>
        <dbReference type="ARBA" id="ARBA00022670"/>
    </source>
</evidence>
<dbReference type="Pfam" id="PF13365">
    <property type="entry name" value="Trypsin_2"/>
    <property type="match status" value="1"/>
</dbReference>
<organism evidence="5 6">
    <name type="scientific">Candidatus Borkfalkia excrementigallinarum</name>
    <dbReference type="NCBI Taxonomy" id="2838506"/>
    <lineage>
        <taxon>Bacteria</taxon>
        <taxon>Bacillati</taxon>
        <taxon>Bacillota</taxon>
        <taxon>Clostridia</taxon>
        <taxon>Christensenellales</taxon>
        <taxon>Christensenellaceae</taxon>
        <taxon>Candidatus Borkfalkia</taxon>
    </lineage>
</organism>
<comment type="caution">
    <text evidence="5">The sequence shown here is derived from an EMBL/GenBank/DDBJ whole genome shotgun (WGS) entry which is preliminary data.</text>
</comment>
<dbReference type="InterPro" id="IPR051201">
    <property type="entry name" value="Chloro_Bact_Ser_Proteases"/>
</dbReference>
<evidence type="ECO:0000313" key="5">
    <source>
        <dbReference type="EMBL" id="HIY96295.1"/>
    </source>
</evidence>
<dbReference type="InterPro" id="IPR043504">
    <property type="entry name" value="Peptidase_S1_PA_chymotrypsin"/>
</dbReference>
<evidence type="ECO:0000256" key="4">
    <source>
        <dbReference type="SAM" id="SignalP"/>
    </source>
</evidence>
<dbReference type="Gene3D" id="2.40.10.10">
    <property type="entry name" value="Trypsin-like serine proteases"/>
    <property type="match status" value="2"/>
</dbReference>
<accession>A0A9D1ZV02</accession>
<dbReference type="PANTHER" id="PTHR43343">
    <property type="entry name" value="PEPTIDASE S12"/>
    <property type="match status" value="1"/>
</dbReference>
<dbReference type="GO" id="GO:0006508">
    <property type="term" value="P:proteolysis"/>
    <property type="evidence" value="ECO:0007669"/>
    <property type="project" value="UniProtKB-KW"/>
</dbReference>
<dbReference type="InterPro" id="IPR009003">
    <property type="entry name" value="Peptidase_S1_PA"/>
</dbReference>
<evidence type="ECO:0000256" key="1">
    <source>
        <dbReference type="ARBA" id="ARBA00010541"/>
    </source>
</evidence>
<evidence type="ECO:0000313" key="6">
    <source>
        <dbReference type="Proteomes" id="UP000886750"/>
    </source>
</evidence>
<protein>
    <submittedName>
        <fullName evidence="5">S1C family serine protease</fullName>
    </submittedName>
</protein>
<keyword evidence="3" id="KW-0378">Hydrolase</keyword>
<dbReference type="EMBL" id="DXCQ01000014">
    <property type="protein sequence ID" value="HIY96295.1"/>
    <property type="molecule type" value="Genomic_DNA"/>
</dbReference>
<comment type="similarity">
    <text evidence="1">Belongs to the peptidase S1C family.</text>
</comment>
<keyword evidence="4" id="KW-0732">Signal</keyword>
<dbReference type="Proteomes" id="UP000886750">
    <property type="component" value="Unassembled WGS sequence"/>
</dbReference>
<dbReference type="AlphaFoldDB" id="A0A9D1ZV02"/>
<feature type="signal peptide" evidence="4">
    <location>
        <begin position="1"/>
        <end position="24"/>
    </location>
</feature>
<keyword evidence="2 5" id="KW-0645">Protease</keyword>
<evidence type="ECO:0000256" key="3">
    <source>
        <dbReference type="ARBA" id="ARBA00022801"/>
    </source>
</evidence>
<dbReference type="PROSITE" id="PS51257">
    <property type="entry name" value="PROKAR_LIPOPROTEIN"/>
    <property type="match status" value="1"/>
</dbReference>
<dbReference type="PRINTS" id="PR00834">
    <property type="entry name" value="PROTEASES2C"/>
</dbReference>
<name>A0A9D1ZV02_9FIRM</name>